<sequence length="62" mass="7011">MRHLLIKLLRAVPVENVLNAVDESPRVSVSPHELREQWAADARVRAEVPGYRDGVPSINRAR</sequence>
<gene>
    <name evidence="1" type="ORF">EKH77_02795</name>
</gene>
<dbReference type="EMBL" id="CP034587">
    <property type="protein sequence ID" value="AZQ70284.1"/>
    <property type="molecule type" value="Genomic_DNA"/>
</dbReference>
<organism evidence="1 2">
    <name type="scientific">Streptomyces luteoverticillatus</name>
    <name type="common">Streptoverticillium luteoverticillatus</name>
    <dbReference type="NCBI Taxonomy" id="66425"/>
    <lineage>
        <taxon>Bacteria</taxon>
        <taxon>Bacillati</taxon>
        <taxon>Actinomycetota</taxon>
        <taxon>Actinomycetes</taxon>
        <taxon>Kitasatosporales</taxon>
        <taxon>Streptomycetaceae</taxon>
        <taxon>Streptomyces</taxon>
    </lineage>
</organism>
<evidence type="ECO:0000313" key="1">
    <source>
        <dbReference type="EMBL" id="AZQ70284.1"/>
    </source>
</evidence>
<dbReference type="OrthoDB" id="9871108at2"/>
<reference evidence="1 2" key="1">
    <citation type="submission" date="2018-12" db="EMBL/GenBank/DDBJ databases">
        <title>The whole draft genome of Streptomyce luteoverticillatus CGMCC 15060.</title>
        <authorList>
            <person name="Feng Z."/>
            <person name="Chen G."/>
            <person name="Zhang J."/>
            <person name="Zhu H."/>
            <person name="Yu X."/>
            <person name="Zhang W."/>
            <person name="Zhang X."/>
        </authorList>
    </citation>
    <scope>NUCLEOTIDE SEQUENCE [LARGE SCALE GENOMIC DNA]</scope>
    <source>
        <strain evidence="1 2">CGMCC 15060</strain>
    </source>
</reference>
<protein>
    <submittedName>
        <fullName evidence="1">Uncharacterized protein</fullName>
    </submittedName>
</protein>
<accession>A0A3Q9FU05</accession>
<keyword evidence="2" id="KW-1185">Reference proteome</keyword>
<dbReference type="Proteomes" id="UP000267900">
    <property type="component" value="Chromosome"/>
</dbReference>
<proteinExistence type="predicted"/>
<dbReference type="AlphaFoldDB" id="A0A3Q9FU05"/>
<evidence type="ECO:0000313" key="2">
    <source>
        <dbReference type="Proteomes" id="UP000267900"/>
    </source>
</evidence>
<name>A0A3Q9FU05_STRLT</name>
<dbReference type="RefSeq" id="WP_126912849.1">
    <property type="nucleotide sequence ID" value="NZ_CP034587.1"/>
</dbReference>